<name>A0ABM8G729_9CELL</name>
<dbReference type="EMBL" id="AP027729">
    <property type="protein sequence ID" value="BDZ43971.1"/>
    <property type="molecule type" value="Genomic_DNA"/>
</dbReference>
<evidence type="ECO:0000256" key="2">
    <source>
        <dbReference type="ARBA" id="ARBA00022741"/>
    </source>
</evidence>
<reference evidence="5" key="1">
    <citation type="journal article" date="2019" name="Int. J. Syst. Evol. Microbiol.">
        <title>The Global Catalogue of Microorganisms (GCM) 10K type strain sequencing project: providing services to taxonomists for standard genome sequencing and annotation.</title>
        <authorList>
            <consortium name="The Broad Institute Genomics Platform"/>
            <consortium name="The Broad Institute Genome Sequencing Center for Infectious Disease"/>
            <person name="Wu L."/>
            <person name="Ma J."/>
        </authorList>
    </citation>
    <scope>NUCLEOTIDE SEQUENCE [LARGE SCALE GENOMIC DNA]</scope>
    <source>
        <strain evidence="5">NBRC 108565</strain>
    </source>
</reference>
<dbReference type="InterPro" id="IPR009080">
    <property type="entry name" value="tRNAsynth_Ia_anticodon-bd"/>
</dbReference>
<evidence type="ECO:0000256" key="1">
    <source>
        <dbReference type="ARBA" id="ARBA00022598"/>
    </source>
</evidence>
<dbReference type="Proteomes" id="UP001321475">
    <property type="component" value="Chromosome"/>
</dbReference>
<accession>A0ABM8G729</accession>
<sequence>MDGTETVVVATTDGDVELLGAEYELTTVAGGGSTDGATTTGGAQDGPQVAVAVLPGGALVVLDLALDDDLRAEGYARDVVREVQDARKAAGLDVADRIVLTLTVPAAAVDAVEKHRALIESETLTTTAHVVAGDELAVAVQRAEESA</sequence>
<dbReference type="Pfam" id="PF19302">
    <property type="entry name" value="DUF5915"/>
    <property type="match status" value="1"/>
</dbReference>
<organism evidence="4 5">
    <name type="scientific">Paraoerskovia sediminicola</name>
    <dbReference type="NCBI Taxonomy" id="1138587"/>
    <lineage>
        <taxon>Bacteria</taxon>
        <taxon>Bacillati</taxon>
        <taxon>Actinomycetota</taxon>
        <taxon>Actinomycetes</taxon>
        <taxon>Micrococcales</taxon>
        <taxon>Cellulomonadaceae</taxon>
        <taxon>Paraoerskovia</taxon>
    </lineage>
</organism>
<keyword evidence="5" id="KW-1185">Reference proteome</keyword>
<keyword evidence="1" id="KW-0436">Ligase</keyword>
<keyword evidence="2" id="KW-0547">Nucleotide-binding</keyword>
<evidence type="ECO:0000256" key="3">
    <source>
        <dbReference type="ARBA" id="ARBA00022840"/>
    </source>
</evidence>
<proteinExistence type="predicted"/>
<protein>
    <recommendedName>
        <fullName evidence="6">Isoleucine--tRNA ligase</fullName>
    </recommendedName>
</protein>
<keyword evidence="3" id="KW-0067">ATP-binding</keyword>
<evidence type="ECO:0000313" key="4">
    <source>
        <dbReference type="EMBL" id="BDZ43971.1"/>
    </source>
</evidence>
<dbReference type="SUPFAM" id="SSF47323">
    <property type="entry name" value="Anticodon-binding domain of a subclass of class I aminoacyl-tRNA synthetases"/>
    <property type="match status" value="1"/>
</dbReference>
<gene>
    <name evidence="4" type="ORF">GCM10025865_32700</name>
</gene>
<evidence type="ECO:0008006" key="6">
    <source>
        <dbReference type="Google" id="ProtNLM"/>
    </source>
</evidence>
<evidence type="ECO:0000313" key="5">
    <source>
        <dbReference type="Proteomes" id="UP001321475"/>
    </source>
</evidence>